<evidence type="ECO:0000313" key="2">
    <source>
        <dbReference type="Proteomes" id="UP000190648"/>
    </source>
</evidence>
<keyword evidence="2" id="KW-1185">Reference proteome</keyword>
<reference evidence="1 2" key="1">
    <citation type="submission" date="2016-02" db="EMBL/GenBank/DDBJ databases">
        <title>Band-tailed pigeon sequencing and assembly.</title>
        <authorList>
            <person name="Soares A.E."/>
            <person name="Novak B.J."/>
            <person name="Rice E.S."/>
            <person name="O'Connell B."/>
            <person name="Chang D."/>
            <person name="Weber S."/>
            <person name="Shapiro B."/>
        </authorList>
    </citation>
    <scope>NUCLEOTIDE SEQUENCE [LARGE SCALE GENOMIC DNA]</scope>
    <source>
        <strain evidence="1">BTP2013</strain>
        <tissue evidence="1">Blood</tissue>
    </source>
</reference>
<sequence length="66" mass="7534">MLMVTGCSSSFFPAVSHKHGSSHSFVVPTQVYLQLLTEFLKLVDLTGWLHARLPTRNKQEGQDWQF</sequence>
<dbReference type="AlphaFoldDB" id="A0A1V4JMZ1"/>
<evidence type="ECO:0000313" key="1">
    <source>
        <dbReference type="EMBL" id="OPJ73558.1"/>
    </source>
</evidence>
<organism evidence="1 2">
    <name type="scientific">Patagioenas fasciata monilis</name>
    <dbReference type="NCBI Taxonomy" id="372326"/>
    <lineage>
        <taxon>Eukaryota</taxon>
        <taxon>Metazoa</taxon>
        <taxon>Chordata</taxon>
        <taxon>Craniata</taxon>
        <taxon>Vertebrata</taxon>
        <taxon>Euteleostomi</taxon>
        <taxon>Archelosauria</taxon>
        <taxon>Archosauria</taxon>
        <taxon>Dinosauria</taxon>
        <taxon>Saurischia</taxon>
        <taxon>Theropoda</taxon>
        <taxon>Coelurosauria</taxon>
        <taxon>Aves</taxon>
        <taxon>Neognathae</taxon>
        <taxon>Neoaves</taxon>
        <taxon>Columbimorphae</taxon>
        <taxon>Columbiformes</taxon>
        <taxon>Columbidae</taxon>
        <taxon>Patagioenas</taxon>
    </lineage>
</organism>
<accession>A0A1V4JMZ1</accession>
<comment type="caution">
    <text evidence="1">The sequence shown here is derived from an EMBL/GenBank/DDBJ whole genome shotgun (WGS) entry which is preliminary data.</text>
</comment>
<dbReference type="EMBL" id="LSYS01006902">
    <property type="protein sequence ID" value="OPJ73558.1"/>
    <property type="molecule type" value="Genomic_DNA"/>
</dbReference>
<proteinExistence type="predicted"/>
<protein>
    <submittedName>
        <fullName evidence="1">Uncharacterized protein</fullName>
    </submittedName>
</protein>
<dbReference type="Proteomes" id="UP000190648">
    <property type="component" value="Unassembled WGS sequence"/>
</dbReference>
<name>A0A1V4JMZ1_PATFA</name>
<gene>
    <name evidence="1" type="ORF">AV530_005885</name>
</gene>